<name>A0A1I5E120_9CLOT</name>
<reference evidence="3 4" key="1">
    <citation type="submission" date="2016-10" db="EMBL/GenBank/DDBJ databases">
        <authorList>
            <person name="de Groot N.N."/>
        </authorList>
    </citation>
    <scope>NUCLEOTIDE SEQUENCE [LARGE SCALE GENOMIC DNA]</scope>
    <source>
        <strain evidence="1 4">CGMCC 1.5058</strain>
        <strain evidence="2 3">ML2</strain>
    </source>
</reference>
<sequence length="237" mass="27832">MEHIRTASQILKVLMTDGKLTRTSHKDLFISYISELEVEEILGTMAEELEAEVKRVNNTLYLIPSEDNELLGFKHRDTREWLGSSARQADAFLAYYIAAVILNLFYGGKNRDPKQREFLSLLHVVEEMDRRTGEVLQKKEAAKELDQKISMNFEICAQVWDIKKGHEENSRITTKMGFLLRVVKLLQMEGLLRISEDEKEVRTTEKLDDLMLHYYLNEERVQEIQKIFREEDYAENQ</sequence>
<evidence type="ECO:0000313" key="1">
    <source>
        <dbReference type="EMBL" id="SDJ28966.1"/>
    </source>
</evidence>
<dbReference type="eggNOG" id="ENOG502ZASX">
    <property type="taxonomic scope" value="Bacteria"/>
</dbReference>
<accession>A0A1I5E120</accession>
<dbReference type="OrthoDB" id="1897626at2"/>
<evidence type="ECO:0000313" key="2">
    <source>
        <dbReference type="EMBL" id="SFO05083.1"/>
    </source>
</evidence>
<dbReference type="EMBL" id="FOVK01000012">
    <property type="protein sequence ID" value="SFO05083.1"/>
    <property type="molecule type" value="Genomic_DNA"/>
</dbReference>
<dbReference type="RefSeq" id="WP_031577952.1">
    <property type="nucleotide sequence ID" value="NZ_DAMAXS010000060.1"/>
</dbReference>
<protein>
    <submittedName>
        <fullName evidence="2">Uncharacterized protein</fullName>
    </submittedName>
</protein>
<evidence type="ECO:0000313" key="3">
    <source>
        <dbReference type="Proteomes" id="UP000181899"/>
    </source>
</evidence>
<dbReference type="Proteomes" id="UP000181899">
    <property type="component" value="Unassembled WGS sequence"/>
</dbReference>
<dbReference type="Pfam" id="PF19539">
    <property type="entry name" value="DUF6063"/>
    <property type="match status" value="1"/>
</dbReference>
<proteinExistence type="predicted"/>
<gene>
    <name evidence="2" type="ORF">SAMN04488695_11240</name>
    <name evidence="1" type="ORF">SAMN05421804_11233</name>
</gene>
<dbReference type="InterPro" id="IPR045707">
    <property type="entry name" value="DUF6063"/>
</dbReference>
<dbReference type="AlphaFoldDB" id="A0A1I5E120"/>
<dbReference type="EMBL" id="FNDZ01000012">
    <property type="protein sequence ID" value="SDJ28966.1"/>
    <property type="molecule type" value="Genomic_DNA"/>
</dbReference>
<keyword evidence="3" id="KW-1185">Reference proteome</keyword>
<evidence type="ECO:0000313" key="4">
    <source>
        <dbReference type="Proteomes" id="UP000183255"/>
    </source>
</evidence>
<organism evidence="2 3">
    <name type="scientific">Proteiniclasticum ruminis</name>
    <dbReference type="NCBI Taxonomy" id="398199"/>
    <lineage>
        <taxon>Bacteria</taxon>
        <taxon>Bacillati</taxon>
        <taxon>Bacillota</taxon>
        <taxon>Clostridia</taxon>
        <taxon>Eubacteriales</taxon>
        <taxon>Clostridiaceae</taxon>
        <taxon>Proteiniclasticum</taxon>
    </lineage>
</organism>
<dbReference type="Proteomes" id="UP000183255">
    <property type="component" value="Unassembled WGS sequence"/>
</dbReference>
<dbReference type="STRING" id="398199.SAMN05421804_11233"/>